<dbReference type="AlphaFoldDB" id="A0A316VLM7"/>
<dbReference type="EMBL" id="KZ819602">
    <property type="protein sequence ID" value="PWN36455.1"/>
    <property type="molecule type" value="Genomic_DNA"/>
</dbReference>
<dbReference type="RefSeq" id="XP_025356757.1">
    <property type="nucleotide sequence ID" value="XM_025500603.1"/>
</dbReference>
<proteinExistence type="predicted"/>
<evidence type="ECO:0000313" key="3">
    <source>
        <dbReference type="EMBL" id="PWN36455.1"/>
    </source>
</evidence>
<evidence type="ECO:0000313" key="4">
    <source>
        <dbReference type="Proteomes" id="UP000245771"/>
    </source>
</evidence>
<dbReference type="InterPro" id="IPR003615">
    <property type="entry name" value="HNH_nuc"/>
</dbReference>
<keyword evidence="4" id="KW-1185">Reference proteome</keyword>
<reference evidence="3 4" key="1">
    <citation type="journal article" date="2018" name="Mol. Biol. Evol.">
        <title>Broad Genomic Sampling Reveals a Smut Pathogenic Ancestry of the Fungal Clade Ustilaginomycotina.</title>
        <authorList>
            <person name="Kijpornyongpan T."/>
            <person name="Mondo S.J."/>
            <person name="Barry K."/>
            <person name="Sandor L."/>
            <person name="Lee J."/>
            <person name="Lipzen A."/>
            <person name="Pangilinan J."/>
            <person name="LaButti K."/>
            <person name="Hainaut M."/>
            <person name="Henrissat B."/>
            <person name="Grigoriev I.V."/>
            <person name="Spatafora J.W."/>
            <person name="Aime M.C."/>
        </authorList>
    </citation>
    <scope>NUCLEOTIDE SEQUENCE [LARGE SCALE GENOMIC DNA]</scope>
    <source>
        <strain evidence="3 4">MCA 3882</strain>
    </source>
</reference>
<evidence type="ECO:0000256" key="1">
    <source>
        <dbReference type="SAM" id="MobiDB-lite"/>
    </source>
</evidence>
<organism evidence="3 4">
    <name type="scientific">Meira miltonrushii</name>
    <dbReference type="NCBI Taxonomy" id="1280837"/>
    <lineage>
        <taxon>Eukaryota</taxon>
        <taxon>Fungi</taxon>
        <taxon>Dikarya</taxon>
        <taxon>Basidiomycota</taxon>
        <taxon>Ustilaginomycotina</taxon>
        <taxon>Exobasidiomycetes</taxon>
        <taxon>Exobasidiales</taxon>
        <taxon>Brachybasidiaceae</taxon>
        <taxon>Meira</taxon>
    </lineage>
</organism>
<dbReference type="OrthoDB" id="2569251at2759"/>
<accession>A0A316VLM7</accession>
<dbReference type="InParanoid" id="A0A316VLM7"/>
<gene>
    <name evidence="3" type="ORF">FA14DRAFT_175777</name>
</gene>
<dbReference type="GeneID" id="37022384"/>
<feature type="compositionally biased region" description="Polar residues" evidence="1">
    <location>
        <begin position="114"/>
        <end position="128"/>
    </location>
</feature>
<feature type="domain" description="HNH nuclease" evidence="2">
    <location>
        <begin position="146"/>
        <end position="202"/>
    </location>
</feature>
<name>A0A316VLM7_9BASI</name>
<dbReference type="Pfam" id="PF13391">
    <property type="entry name" value="HNH_2"/>
    <property type="match status" value="1"/>
</dbReference>
<evidence type="ECO:0000259" key="2">
    <source>
        <dbReference type="Pfam" id="PF13391"/>
    </source>
</evidence>
<dbReference type="Proteomes" id="UP000245771">
    <property type="component" value="Unassembled WGS sequence"/>
</dbReference>
<sequence>MANLKQSQYSLTPAIWPQKGIIEIFDQSGDRIVGFSVEFLERGEVLNWAYITFCVQSSVIEVGKLVNQSGADVDYSQIPTAARYFFVQDDGPQRACTPIVGPRLHHKHRGPVQDSYSGTMSASSVTGSSGNQSAFRSRLLIRDGWCIVSDEANTVAAHILPQSRPEYYEEILGYRPSSLHEVGFGMLLSGSLHHSFDQAEWSLFPDPKITTPFTLALEVDKQLIIQGKAGLVGEKAKVKTRDLIR</sequence>
<protein>
    <recommendedName>
        <fullName evidence="2">HNH nuclease domain-containing protein</fullName>
    </recommendedName>
</protein>
<feature type="region of interest" description="Disordered" evidence="1">
    <location>
        <begin position="108"/>
        <end position="128"/>
    </location>
</feature>